<evidence type="ECO:0000313" key="2">
    <source>
        <dbReference type="Proteomes" id="UP000238322"/>
    </source>
</evidence>
<dbReference type="EMBL" id="PUHY01000005">
    <property type="protein sequence ID" value="PQO37659.1"/>
    <property type="molecule type" value="Genomic_DNA"/>
</dbReference>
<sequence>METSILRWIAASIGAMSFVLWCNACPADEAKANAEGHRQLGCYFETHANGLRVTEFELAHDEDRTTGLINYRIAFRYVSPTGQVPAKPLPVEIYWVPYETKEKPGIVACRRTTIHFDQARPDTDAELVGGIQRPQSGWVTWIVVARSSPDDHARLLAHQTSYVPPRDDNVREPKGPAWFQPPRYLARDKVGTYVDAVKLFGTAASTERPTDTVYLHVEYGYATNAKPQDGAYVTSKYDLFLIPYDTSLQPHRADWSGAELVSSFRNGRSLPSSTQMGHDLADMQYGGWATVVILGRDPIHKSPRLLLHETRYVPLLSPEEVKELYEGEHQR</sequence>
<gene>
    <name evidence="1" type="ORF">C5Y83_06855</name>
</gene>
<proteinExistence type="predicted"/>
<protein>
    <submittedName>
        <fullName evidence="1">Uncharacterized protein</fullName>
    </submittedName>
</protein>
<name>A0A2S8FZN7_9BACT</name>
<dbReference type="AlphaFoldDB" id="A0A2S8FZN7"/>
<dbReference type="Proteomes" id="UP000238322">
    <property type="component" value="Unassembled WGS sequence"/>
</dbReference>
<dbReference type="RefSeq" id="WP_105328908.1">
    <property type="nucleotide sequence ID" value="NZ_PUHY01000005.1"/>
</dbReference>
<accession>A0A2S8FZN7</accession>
<organism evidence="1 2">
    <name type="scientific">Blastopirellula marina</name>
    <dbReference type="NCBI Taxonomy" id="124"/>
    <lineage>
        <taxon>Bacteria</taxon>
        <taxon>Pseudomonadati</taxon>
        <taxon>Planctomycetota</taxon>
        <taxon>Planctomycetia</taxon>
        <taxon>Pirellulales</taxon>
        <taxon>Pirellulaceae</taxon>
        <taxon>Blastopirellula</taxon>
    </lineage>
</organism>
<reference evidence="1 2" key="1">
    <citation type="submission" date="2018-02" db="EMBL/GenBank/DDBJ databases">
        <title>Comparative genomes isolates from brazilian mangrove.</title>
        <authorList>
            <person name="Araujo J.E."/>
            <person name="Taketani R.G."/>
            <person name="Silva M.C.P."/>
            <person name="Loureco M.V."/>
            <person name="Andreote F.D."/>
        </authorList>
    </citation>
    <scope>NUCLEOTIDE SEQUENCE [LARGE SCALE GENOMIC DNA]</scope>
    <source>
        <strain evidence="1 2">Hex-1 MGV</strain>
    </source>
</reference>
<comment type="caution">
    <text evidence="1">The sequence shown here is derived from an EMBL/GenBank/DDBJ whole genome shotgun (WGS) entry which is preliminary data.</text>
</comment>
<evidence type="ECO:0000313" key="1">
    <source>
        <dbReference type="EMBL" id="PQO37659.1"/>
    </source>
</evidence>